<name>A0A6C0IA20_9ZZZZ</name>
<organism evidence="1">
    <name type="scientific">viral metagenome</name>
    <dbReference type="NCBI Taxonomy" id="1070528"/>
    <lineage>
        <taxon>unclassified sequences</taxon>
        <taxon>metagenomes</taxon>
        <taxon>organismal metagenomes</taxon>
    </lineage>
</organism>
<evidence type="ECO:0000313" key="1">
    <source>
        <dbReference type="EMBL" id="QHT89871.1"/>
    </source>
</evidence>
<reference evidence="1" key="1">
    <citation type="journal article" date="2020" name="Nature">
        <title>Giant virus diversity and host interactions through global metagenomics.</title>
        <authorList>
            <person name="Schulz F."/>
            <person name="Roux S."/>
            <person name="Paez-Espino D."/>
            <person name="Jungbluth S."/>
            <person name="Walsh D.A."/>
            <person name="Denef V.J."/>
            <person name="McMahon K.D."/>
            <person name="Konstantinidis K.T."/>
            <person name="Eloe-Fadrosh E.A."/>
            <person name="Kyrpides N.C."/>
            <person name="Woyke T."/>
        </authorList>
    </citation>
    <scope>NUCLEOTIDE SEQUENCE</scope>
    <source>
        <strain evidence="1">GVMAG-M-3300023184-62</strain>
    </source>
</reference>
<protein>
    <submittedName>
        <fullName evidence="1">Uncharacterized protein</fullName>
    </submittedName>
</protein>
<proteinExistence type="predicted"/>
<sequence>MPLLLGLIIGLFVVYLFPPEHEPVVRYPTPASHDIYRDKNGMCYSFQSEEVSCDKFEDKLRDFPLQ</sequence>
<dbReference type="AlphaFoldDB" id="A0A6C0IA20"/>
<accession>A0A6C0IA20</accession>
<dbReference type="EMBL" id="MN740152">
    <property type="protein sequence ID" value="QHT89871.1"/>
    <property type="molecule type" value="Genomic_DNA"/>
</dbReference>